<organism evidence="3 4">
    <name type="scientific">Ramazzottius varieornatus</name>
    <name type="common">Water bear</name>
    <name type="synonym">Tardigrade</name>
    <dbReference type="NCBI Taxonomy" id="947166"/>
    <lineage>
        <taxon>Eukaryota</taxon>
        <taxon>Metazoa</taxon>
        <taxon>Ecdysozoa</taxon>
        <taxon>Tardigrada</taxon>
        <taxon>Eutardigrada</taxon>
        <taxon>Parachela</taxon>
        <taxon>Hypsibioidea</taxon>
        <taxon>Ramazzottiidae</taxon>
        <taxon>Ramazzottius</taxon>
    </lineage>
</organism>
<evidence type="ECO:0000313" key="4">
    <source>
        <dbReference type="Proteomes" id="UP000186922"/>
    </source>
</evidence>
<feature type="compositionally biased region" description="Polar residues" evidence="2">
    <location>
        <begin position="220"/>
        <end position="232"/>
    </location>
</feature>
<evidence type="ECO:0000256" key="1">
    <source>
        <dbReference type="SAM" id="Coils"/>
    </source>
</evidence>
<feature type="region of interest" description="Disordered" evidence="2">
    <location>
        <begin position="218"/>
        <end position="240"/>
    </location>
</feature>
<accession>A0A1D1W052</accession>
<comment type="caution">
    <text evidence="3">The sequence shown here is derived from an EMBL/GenBank/DDBJ whole genome shotgun (WGS) entry which is preliminary data.</text>
</comment>
<reference evidence="3 4" key="1">
    <citation type="journal article" date="2016" name="Nat. Commun.">
        <title>Extremotolerant tardigrade genome and improved radiotolerance of human cultured cells by tardigrade-unique protein.</title>
        <authorList>
            <person name="Hashimoto T."/>
            <person name="Horikawa D.D."/>
            <person name="Saito Y."/>
            <person name="Kuwahara H."/>
            <person name="Kozuka-Hata H."/>
            <person name="Shin-I T."/>
            <person name="Minakuchi Y."/>
            <person name="Ohishi K."/>
            <person name="Motoyama A."/>
            <person name="Aizu T."/>
            <person name="Enomoto A."/>
            <person name="Kondo K."/>
            <person name="Tanaka S."/>
            <person name="Hara Y."/>
            <person name="Koshikawa S."/>
            <person name="Sagara H."/>
            <person name="Miura T."/>
            <person name="Yokobori S."/>
            <person name="Miyagawa K."/>
            <person name="Suzuki Y."/>
            <person name="Kubo T."/>
            <person name="Oyama M."/>
            <person name="Kohara Y."/>
            <person name="Fujiyama A."/>
            <person name="Arakawa K."/>
            <person name="Katayama T."/>
            <person name="Toyoda A."/>
            <person name="Kunieda T."/>
        </authorList>
    </citation>
    <scope>NUCLEOTIDE SEQUENCE [LARGE SCALE GENOMIC DNA]</scope>
    <source>
        <strain evidence="3 4">YOKOZUNA-1</strain>
    </source>
</reference>
<evidence type="ECO:0000313" key="3">
    <source>
        <dbReference type="EMBL" id="GAV04664.1"/>
    </source>
</evidence>
<feature type="coiled-coil region" evidence="1">
    <location>
        <begin position="142"/>
        <end position="211"/>
    </location>
</feature>
<dbReference type="AlphaFoldDB" id="A0A1D1W052"/>
<dbReference type="EMBL" id="BDGG01000011">
    <property type="protein sequence ID" value="GAV04664.1"/>
    <property type="molecule type" value="Genomic_DNA"/>
</dbReference>
<feature type="coiled-coil region" evidence="1">
    <location>
        <begin position="12"/>
        <end position="46"/>
    </location>
</feature>
<evidence type="ECO:0000256" key="2">
    <source>
        <dbReference type="SAM" id="MobiDB-lite"/>
    </source>
</evidence>
<proteinExistence type="predicted"/>
<gene>
    <name evidence="3" type="primary">RvY_14915-1</name>
    <name evidence="3" type="synonym">RvY_14915.1</name>
    <name evidence="3" type="ORF">RvY_14915</name>
</gene>
<dbReference type="SUPFAM" id="SSF57997">
    <property type="entry name" value="Tropomyosin"/>
    <property type="match status" value="1"/>
</dbReference>
<dbReference type="Proteomes" id="UP000186922">
    <property type="component" value="Unassembled WGS sequence"/>
</dbReference>
<keyword evidence="4" id="KW-1185">Reference proteome</keyword>
<name>A0A1D1W052_RAMVA</name>
<sequence length="417" mass="46027">MAFLFGRGPSTRAALECQCTQLRNERELLLDELNKSATQIQEMEALIFNLDNKVQELMTGAQSNRITETGTQVDDGQLDNIQAGTVGRKSSRSAWLLGDDEESHNVSHQHKFLAAVSSDALPTSLSDALRKDPRGDIWDKEIRQVHKRIQQLNEDNDTLTKNNHLLQGNLAELEQQLSAKLNEITRLTKNLQNIQDELKRAQSHGDKSENDCRGRLTNFHKAQNNNNGNSAAPSEHGTVASETKVHLLRLRLDHERMQYFSDKSIMTKALEKTTRSNRTLTNEEELSGYRKAALPTGADTSEYAEGGNAATNSYPAREQVTVLAKDRPKTYGTFDYGAGMDNQLSDEASHTDAYPGSSPSSAADSVGVKGHSQDAGGAAGKKAKSRSKKLRNLFKSSGRKHQPLWKRTSAPKLATTS</sequence>
<dbReference type="OrthoDB" id="4833301at2759"/>
<keyword evidence="1" id="KW-0175">Coiled coil</keyword>
<feature type="region of interest" description="Disordered" evidence="2">
    <location>
        <begin position="334"/>
        <end position="417"/>
    </location>
</feature>
<feature type="compositionally biased region" description="Basic residues" evidence="2">
    <location>
        <begin position="381"/>
        <end position="404"/>
    </location>
</feature>
<protein>
    <submittedName>
        <fullName evidence="3">Uncharacterized protein</fullName>
    </submittedName>
</protein>